<keyword evidence="4 14" id="KW-0645">Protease</keyword>
<evidence type="ECO:0000313" key="19">
    <source>
        <dbReference type="Proteomes" id="UP000183015"/>
    </source>
</evidence>
<keyword evidence="3 14" id="KW-1003">Cell membrane</keyword>
<feature type="transmembrane region" description="Helical" evidence="14">
    <location>
        <begin position="106"/>
        <end position="130"/>
    </location>
</feature>
<keyword evidence="8 14" id="KW-0378">Hydrolase</keyword>
<gene>
    <name evidence="18" type="ORF">SAMN05414137_12142</name>
</gene>
<keyword evidence="7" id="KW-0677">Repeat</keyword>
<dbReference type="InterPro" id="IPR046342">
    <property type="entry name" value="CBS_dom_sf"/>
</dbReference>
<evidence type="ECO:0000256" key="2">
    <source>
        <dbReference type="ARBA" id="ARBA00007931"/>
    </source>
</evidence>
<dbReference type="PIRSF" id="PIRSF006404">
    <property type="entry name" value="UCP006404_Pept_M50_CBS"/>
    <property type="match status" value="1"/>
</dbReference>
<dbReference type="InterPro" id="IPR016483">
    <property type="entry name" value="UCP006404_Pept_M50_CBS"/>
</dbReference>
<feature type="transmembrane region" description="Helical" evidence="14">
    <location>
        <begin position="213"/>
        <end position="232"/>
    </location>
</feature>
<evidence type="ECO:0000259" key="17">
    <source>
        <dbReference type="Pfam" id="PF02163"/>
    </source>
</evidence>
<evidence type="ECO:0000256" key="10">
    <source>
        <dbReference type="ARBA" id="ARBA00022989"/>
    </source>
</evidence>
<feature type="binding site" evidence="16">
    <location>
        <position position="67"/>
    </location>
    <ligand>
        <name>Zn(2+)</name>
        <dbReference type="ChEBI" id="CHEBI:29105"/>
        <note>catalytic</note>
    </ligand>
</feature>
<keyword evidence="11 14" id="KW-0482">Metalloprotease</keyword>
<dbReference type="Pfam" id="PF02163">
    <property type="entry name" value="Peptidase_M50"/>
    <property type="match status" value="2"/>
</dbReference>
<dbReference type="Gene3D" id="3.10.580.10">
    <property type="entry name" value="CBS-domain"/>
    <property type="match status" value="1"/>
</dbReference>
<dbReference type="SUPFAM" id="SSF54631">
    <property type="entry name" value="CBS-domain pair"/>
    <property type="match status" value="1"/>
</dbReference>
<dbReference type="GO" id="GO:0005886">
    <property type="term" value="C:plasma membrane"/>
    <property type="evidence" value="ECO:0007669"/>
    <property type="project" value="UniProtKB-SubCell"/>
</dbReference>
<feature type="active site" evidence="15">
    <location>
        <position position="68"/>
    </location>
</feature>
<evidence type="ECO:0000256" key="6">
    <source>
        <dbReference type="ARBA" id="ARBA00022723"/>
    </source>
</evidence>
<evidence type="ECO:0000256" key="1">
    <source>
        <dbReference type="ARBA" id="ARBA00004651"/>
    </source>
</evidence>
<dbReference type="OrthoDB" id="9781963at2"/>
<organism evidence="18 19">
    <name type="scientific">Streptacidiphilus jiangxiensis</name>
    <dbReference type="NCBI Taxonomy" id="235985"/>
    <lineage>
        <taxon>Bacteria</taxon>
        <taxon>Bacillati</taxon>
        <taxon>Actinomycetota</taxon>
        <taxon>Actinomycetes</taxon>
        <taxon>Kitasatosporales</taxon>
        <taxon>Streptomycetaceae</taxon>
        <taxon>Streptacidiphilus</taxon>
    </lineage>
</organism>
<dbReference type="InterPro" id="IPR008915">
    <property type="entry name" value="Peptidase_M50"/>
</dbReference>
<evidence type="ECO:0000256" key="8">
    <source>
        <dbReference type="ARBA" id="ARBA00022801"/>
    </source>
</evidence>
<evidence type="ECO:0000256" key="7">
    <source>
        <dbReference type="ARBA" id="ARBA00022737"/>
    </source>
</evidence>
<keyword evidence="6 14" id="KW-0479">Metal-binding</keyword>
<keyword evidence="10 14" id="KW-1133">Transmembrane helix</keyword>
<proteinExistence type="inferred from homology"/>
<evidence type="ECO:0000256" key="3">
    <source>
        <dbReference type="ARBA" id="ARBA00022475"/>
    </source>
</evidence>
<dbReference type="PANTHER" id="PTHR39188">
    <property type="entry name" value="MEMBRANE-ASSOCIATED ZINC METALLOPROTEASE M50B"/>
    <property type="match status" value="1"/>
</dbReference>
<keyword evidence="19" id="KW-1185">Reference proteome</keyword>
<dbReference type="GO" id="GO:0046872">
    <property type="term" value="F:metal ion binding"/>
    <property type="evidence" value="ECO:0007669"/>
    <property type="project" value="UniProtKB-UniRule"/>
</dbReference>
<sequence length="370" mass="38680">MRGSAPFGHLFGIPVRVHWSAPVLVAVLAFGLGGQTLPVWLPGRGGGFYTGAGLLGALLLVASLMAHELAHALAARRAGTNVDSMTLWALGGVTRIGRLTAPARELWVALVGPLTSLALAGVGLGLGWVAMRQLAWDVPAALLIWCGVVNLLLAVFNLLPAAPLDGGRVLQALLWWRAGDRERAERQAGRCGQVLAVLLLAGGWIALVRGAGVGLWMLAMGGFLALAAAAEIQHATIAMALRGRRVDEVMTAPAPTWPDWTSVGRCLAESGPWRATGAVPVVDFDGRPSGVVRLRSLIAVPDRLREQVRVRDVAVPLSGCATAAPDVELAGATLDAALSRPPLLVLDAGRLVGVVTNADLAVLVNARRRR</sequence>
<dbReference type="eggNOG" id="COG0517">
    <property type="taxonomic scope" value="Bacteria"/>
</dbReference>
<evidence type="ECO:0000256" key="9">
    <source>
        <dbReference type="ARBA" id="ARBA00022833"/>
    </source>
</evidence>
<dbReference type="RefSeq" id="WP_042450893.1">
    <property type="nucleotide sequence ID" value="NZ_BBPN01000020.1"/>
</dbReference>
<dbReference type="AlphaFoldDB" id="A0A1H7WR89"/>
<dbReference type="PANTHER" id="PTHR39188:SF3">
    <property type="entry name" value="STAGE IV SPORULATION PROTEIN FB"/>
    <property type="match status" value="1"/>
</dbReference>
<feature type="transmembrane region" description="Helical" evidence="14">
    <location>
        <begin position="142"/>
        <end position="167"/>
    </location>
</feature>
<keyword evidence="13 14" id="KW-0472">Membrane</keyword>
<feature type="binding site" evidence="16">
    <location>
        <position position="71"/>
    </location>
    <ligand>
        <name>Zn(2+)</name>
        <dbReference type="ChEBI" id="CHEBI:29105"/>
        <note>catalytic</note>
    </ligand>
</feature>
<feature type="domain" description="Peptidase M50" evidence="17">
    <location>
        <begin position="139"/>
        <end position="198"/>
    </location>
</feature>
<dbReference type="GO" id="GO:0008237">
    <property type="term" value="F:metallopeptidase activity"/>
    <property type="evidence" value="ECO:0007669"/>
    <property type="project" value="UniProtKB-UniRule"/>
</dbReference>
<evidence type="ECO:0000256" key="16">
    <source>
        <dbReference type="PIRSR" id="PIRSR006404-2"/>
    </source>
</evidence>
<protein>
    <recommendedName>
        <fullName evidence="14">Zinc metalloprotease</fullName>
    </recommendedName>
</protein>
<evidence type="ECO:0000256" key="11">
    <source>
        <dbReference type="ARBA" id="ARBA00023049"/>
    </source>
</evidence>
<evidence type="ECO:0000256" key="15">
    <source>
        <dbReference type="PIRSR" id="PIRSR006404-1"/>
    </source>
</evidence>
<dbReference type="EMBL" id="FOAZ01000021">
    <property type="protein sequence ID" value="SEM23499.1"/>
    <property type="molecule type" value="Genomic_DNA"/>
</dbReference>
<keyword evidence="12" id="KW-0129">CBS domain</keyword>
<dbReference type="Proteomes" id="UP000183015">
    <property type="component" value="Unassembled WGS sequence"/>
</dbReference>
<evidence type="ECO:0000256" key="13">
    <source>
        <dbReference type="ARBA" id="ARBA00023136"/>
    </source>
</evidence>
<evidence type="ECO:0000256" key="14">
    <source>
        <dbReference type="PIRNR" id="PIRNR006404"/>
    </source>
</evidence>
<dbReference type="eggNOG" id="COG1994">
    <property type="taxonomic scope" value="Bacteria"/>
</dbReference>
<comment type="subcellular location">
    <subcellularLocation>
        <location evidence="1 14">Cell membrane</location>
        <topology evidence="1 14">Multi-pass membrane protein</topology>
    </subcellularLocation>
</comment>
<accession>A0A1H7WR89</accession>
<feature type="transmembrane region" description="Helical" evidence="14">
    <location>
        <begin position="47"/>
        <end position="67"/>
    </location>
</feature>
<dbReference type="GO" id="GO:0006508">
    <property type="term" value="P:proteolysis"/>
    <property type="evidence" value="ECO:0007669"/>
    <property type="project" value="UniProtKB-KW"/>
</dbReference>
<reference evidence="19" key="1">
    <citation type="submission" date="2016-10" db="EMBL/GenBank/DDBJ databases">
        <authorList>
            <person name="Varghese N."/>
        </authorList>
    </citation>
    <scope>NUCLEOTIDE SEQUENCE [LARGE SCALE GENOMIC DNA]</scope>
    <source>
        <strain evidence="19">DSM 45096 / BCRC 16803 / CGMCC 4.1857 / CIP 109030 / JCM 12277 / KCTC 19219 / NBRC 100920 / 33214</strain>
    </source>
</reference>
<dbReference type="STRING" id="235985.SAMN05414137_12142"/>
<evidence type="ECO:0000256" key="5">
    <source>
        <dbReference type="ARBA" id="ARBA00022692"/>
    </source>
</evidence>
<comment type="cofactor">
    <cofactor evidence="14 16">
        <name>Zn(2+)</name>
        <dbReference type="ChEBI" id="CHEBI:29105"/>
    </cofactor>
    <text evidence="14 16">Binds 1 zinc ion per subunit.</text>
</comment>
<keyword evidence="5 14" id="KW-0812">Transmembrane</keyword>
<evidence type="ECO:0000256" key="4">
    <source>
        <dbReference type="ARBA" id="ARBA00022670"/>
    </source>
</evidence>
<keyword evidence="9 14" id="KW-0862">Zinc</keyword>
<comment type="similarity">
    <text evidence="2 14">Belongs to the peptidase M50B family.</text>
</comment>
<evidence type="ECO:0000256" key="12">
    <source>
        <dbReference type="ARBA" id="ARBA00023122"/>
    </source>
</evidence>
<feature type="transmembrane region" description="Helical" evidence="14">
    <location>
        <begin position="188"/>
        <end position="207"/>
    </location>
</feature>
<name>A0A1H7WR89_STRJI</name>
<feature type="transmembrane region" description="Helical" evidence="14">
    <location>
        <begin position="21"/>
        <end position="41"/>
    </location>
</feature>
<feature type="binding site" evidence="16">
    <location>
        <position position="165"/>
    </location>
    <ligand>
        <name>Zn(2+)</name>
        <dbReference type="ChEBI" id="CHEBI:29105"/>
        <note>catalytic</note>
    </ligand>
</feature>
<evidence type="ECO:0000313" key="18">
    <source>
        <dbReference type="EMBL" id="SEM23499.1"/>
    </source>
</evidence>
<feature type="domain" description="Peptidase M50" evidence="17">
    <location>
        <begin position="57"/>
        <end position="126"/>
    </location>
</feature>